<dbReference type="Gene3D" id="1.20.120.350">
    <property type="entry name" value="Voltage-gated potassium channels. Chain C"/>
    <property type="match status" value="1"/>
</dbReference>
<accession>A0A6J5Z6C6</accession>
<keyword evidence="3 5" id="KW-1133">Transmembrane helix</keyword>
<dbReference type="PANTHER" id="PTHR10037:SF62">
    <property type="entry name" value="SODIUM CHANNEL PROTEIN 60E"/>
    <property type="match status" value="1"/>
</dbReference>
<reference evidence="7" key="1">
    <citation type="submission" date="2020-05" db="EMBL/GenBank/DDBJ databases">
        <authorList>
            <person name="Chiriac C."/>
            <person name="Salcher M."/>
            <person name="Ghai R."/>
            <person name="Kavagutti S V."/>
        </authorList>
    </citation>
    <scope>NUCLEOTIDE SEQUENCE</scope>
</reference>
<dbReference type="InterPro" id="IPR005821">
    <property type="entry name" value="Ion_trans_dom"/>
</dbReference>
<proteinExistence type="predicted"/>
<protein>
    <submittedName>
        <fullName evidence="7">Unannotated protein</fullName>
    </submittedName>
</protein>
<sequence>MAEPNETGVNEGSGGRLTSAIADRCHSIVESERFQFFIVGVIVVNAISLGLYTFGSVEQSLGSSLATIDRICLAIYVVELVIRFLSYLRAPADFFKSGWNIFDLVVIGSVFIPGLANETAILRVLRVLRIARILRYLPDIQILARGLLKALRPLSGLLVLTIVLLFLYGMAGWSFFHTTAPENWNNIGRSMLTLFTVLTLEGWPDIMYPLLDLTPWVALYFVSFVLIATFIVFNMVIGVILNSLDTAHKAENARQRAAALADDGILISDPRVLAHIETLREAIDDLEVDIANRDSRAAASEQPPTA</sequence>
<gene>
    <name evidence="7" type="ORF">UFOPK3547_00251</name>
</gene>
<feature type="transmembrane region" description="Helical" evidence="5">
    <location>
        <begin position="217"/>
        <end position="241"/>
    </location>
</feature>
<evidence type="ECO:0000313" key="7">
    <source>
        <dbReference type="EMBL" id="CAB4336938.1"/>
    </source>
</evidence>
<comment type="subcellular location">
    <subcellularLocation>
        <location evidence="1">Membrane</location>
        <topology evidence="1">Multi-pass membrane protein</topology>
    </subcellularLocation>
</comment>
<evidence type="ECO:0000256" key="3">
    <source>
        <dbReference type="ARBA" id="ARBA00022989"/>
    </source>
</evidence>
<dbReference type="SUPFAM" id="SSF81324">
    <property type="entry name" value="Voltage-gated potassium channels"/>
    <property type="match status" value="1"/>
</dbReference>
<dbReference type="PANTHER" id="PTHR10037">
    <property type="entry name" value="VOLTAGE-GATED CATION CHANNEL CALCIUM AND SODIUM"/>
    <property type="match status" value="1"/>
</dbReference>
<keyword evidence="4 5" id="KW-0472">Membrane</keyword>
<evidence type="ECO:0000256" key="5">
    <source>
        <dbReference type="SAM" id="Phobius"/>
    </source>
</evidence>
<feature type="transmembrane region" description="Helical" evidence="5">
    <location>
        <begin position="67"/>
        <end position="85"/>
    </location>
</feature>
<dbReference type="Gene3D" id="1.10.287.70">
    <property type="match status" value="1"/>
</dbReference>
<feature type="transmembrane region" description="Helical" evidence="5">
    <location>
        <begin position="154"/>
        <end position="176"/>
    </location>
</feature>
<dbReference type="EMBL" id="CAESAN010000012">
    <property type="protein sequence ID" value="CAB4336938.1"/>
    <property type="molecule type" value="Genomic_DNA"/>
</dbReference>
<dbReference type="GO" id="GO:0001518">
    <property type="term" value="C:voltage-gated sodium channel complex"/>
    <property type="evidence" value="ECO:0007669"/>
    <property type="project" value="TreeGrafter"/>
</dbReference>
<feature type="domain" description="Ion transport" evidence="6">
    <location>
        <begin position="34"/>
        <end position="250"/>
    </location>
</feature>
<dbReference type="GO" id="GO:0005248">
    <property type="term" value="F:voltage-gated sodium channel activity"/>
    <property type="evidence" value="ECO:0007669"/>
    <property type="project" value="TreeGrafter"/>
</dbReference>
<keyword evidence="2 5" id="KW-0812">Transmembrane</keyword>
<dbReference type="InterPro" id="IPR027359">
    <property type="entry name" value="Volt_channel_dom_sf"/>
</dbReference>
<evidence type="ECO:0000256" key="1">
    <source>
        <dbReference type="ARBA" id="ARBA00004141"/>
    </source>
</evidence>
<name>A0A6J5Z6C6_9ZZZZ</name>
<evidence type="ECO:0000259" key="6">
    <source>
        <dbReference type="Pfam" id="PF00520"/>
    </source>
</evidence>
<organism evidence="7">
    <name type="scientific">freshwater metagenome</name>
    <dbReference type="NCBI Taxonomy" id="449393"/>
    <lineage>
        <taxon>unclassified sequences</taxon>
        <taxon>metagenomes</taxon>
        <taxon>ecological metagenomes</taxon>
    </lineage>
</organism>
<dbReference type="AlphaFoldDB" id="A0A6J5Z6C6"/>
<feature type="transmembrane region" description="Helical" evidence="5">
    <location>
        <begin position="105"/>
        <end position="125"/>
    </location>
</feature>
<feature type="transmembrane region" description="Helical" evidence="5">
    <location>
        <begin position="34"/>
        <end position="55"/>
    </location>
</feature>
<evidence type="ECO:0000256" key="2">
    <source>
        <dbReference type="ARBA" id="ARBA00022692"/>
    </source>
</evidence>
<dbReference type="InterPro" id="IPR043203">
    <property type="entry name" value="VGCC_Ca_Na"/>
</dbReference>
<evidence type="ECO:0000256" key="4">
    <source>
        <dbReference type="ARBA" id="ARBA00023136"/>
    </source>
</evidence>
<dbReference type="Pfam" id="PF00520">
    <property type="entry name" value="Ion_trans"/>
    <property type="match status" value="1"/>
</dbReference>